<keyword evidence="5" id="KW-0547">Nucleotide-binding</keyword>
<evidence type="ECO:0000256" key="6">
    <source>
        <dbReference type="ARBA" id="ARBA00022777"/>
    </source>
</evidence>
<keyword evidence="8" id="KW-0902">Two-component regulatory system</keyword>
<feature type="domain" description="Histidine kinase/HSP90-like ATPase" evidence="10">
    <location>
        <begin position="270"/>
        <end position="356"/>
    </location>
</feature>
<evidence type="ECO:0000256" key="1">
    <source>
        <dbReference type="ARBA" id="ARBA00000085"/>
    </source>
</evidence>
<dbReference type="InterPro" id="IPR011712">
    <property type="entry name" value="Sig_transdc_His_kin_sub3_dim/P"/>
</dbReference>
<keyword evidence="9" id="KW-0812">Transmembrane</keyword>
<dbReference type="EMBL" id="FOHX01000022">
    <property type="protein sequence ID" value="SEU44164.1"/>
    <property type="molecule type" value="Genomic_DNA"/>
</dbReference>
<feature type="transmembrane region" description="Helical" evidence="9">
    <location>
        <begin position="72"/>
        <end position="98"/>
    </location>
</feature>
<feature type="transmembrane region" description="Helical" evidence="9">
    <location>
        <begin position="110"/>
        <end position="133"/>
    </location>
</feature>
<keyword evidence="13" id="KW-1185">Reference proteome</keyword>
<evidence type="ECO:0000259" key="11">
    <source>
        <dbReference type="Pfam" id="PF07730"/>
    </source>
</evidence>
<evidence type="ECO:0000259" key="10">
    <source>
        <dbReference type="Pfam" id="PF02518"/>
    </source>
</evidence>
<dbReference type="PANTHER" id="PTHR24421">
    <property type="entry name" value="NITRATE/NITRITE SENSOR PROTEIN NARX-RELATED"/>
    <property type="match status" value="1"/>
</dbReference>
<evidence type="ECO:0000256" key="9">
    <source>
        <dbReference type="SAM" id="Phobius"/>
    </source>
</evidence>
<feature type="transmembrane region" description="Helical" evidence="9">
    <location>
        <begin position="12"/>
        <end position="36"/>
    </location>
</feature>
<keyword evidence="7" id="KW-0067">ATP-binding</keyword>
<dbReference type="Pfam" id="PF02518">
    <property type="entry name" value="HATPase_c"/>
    <property type="match status" value="1"/>
</dbReference>
<comment type="catalytic activity">
    <reaction evidence="1">
        <text>ATP + protein L-histidine = ADP + protein N-phospho-L-histidine.</text>
        <dbReference type="EC" id="2.7.13.3"/>
    </reaction>
</comment>
<keyword evidence="3" id="KW-0597">Phosphoprotein</keyword>
<reference evidence="12 13" key="1">
    <citation type="submission" date="2016-10" db="EMBL/GenBank/DDBJ databases">
        <authorList>
            <person name="de Groot N.N."/>
        </authorList>
    </citation>
    <scope>NUCLEOTIDE SEQUENCE [LARGE SCALE GENOMIC DNA]</scope>
    <source>
        <strain evidence="12 13">CGMCC 4.5598</strain>
    </source>
</reference>
<dbReference type="Pfam" id="PF07730">
    <property type="entry name" value="HisKA_3"/>
    <property type="match status" value="1"/>
</dbReference>
<evidence type="ECO:0000313" key="12">
    <source>
        <dbReference type="EMBL" id="SEU44164.1"/>
    </source>
</evidence>
<evidence type="ECO:0000256" key="5">
    <source>
        <dbReference type="ARBA" id="ARBA00022741"/>
    </source>
</evidence>
<protein>
    <recommendedName>
        <fullName evidence="2">histidine kinase</fullName>
        <ecNumber evidence="2">2.7.13.3</ecNumber>
    </recommendedName>
</protein>
<dbReference type="GO" id="GO:0005524">
    <property type="term" value="F:ATP binding"/>
    <property type="evidence" value="ECO:0007669"/>
    <property type="project" value="UniProtKB-KW"/>
</dbReference>
<evidence type="ECO:0000256" key="3">
    <source>
        <dbReference type="ARBA" id="ARBA00022553"/>
    </source>
</evidence>
<dbReference type="AlphaFoldDB" id="A0A1I0LQE4"/>
<proteinExistence type="predicted"/>
<keyword evidence="6 12" id="KW-0418">Kinase</keyword>
<dbReference type="CDD" id="cd16917">
    <property type="entry name" value="HATPase_UhpB-NarQ-NarX-like"/>
    <property type="match status" value="1"/>
</dbReference>
<name>A0A1I0LQE4_9ACTN</name>
<keyword evidence="4" id="KW-0808">Transferase</keyword>
<dbReference type="InterPro" id="IPR050482">
    <property type="entry name" value="Sensor_HK_TwoCompSys"/>
</dbReference>
<keyword evidence="9" id="KW-1133">Transmembrane helix</keyword>
<dbReference type="GO" id="GO:0016020">
    <property type="term" value="C:membrane"/>
    <property type="evidence" value="ECO:0007669"/>
    <property type="project" value="InterPro"/>
</dbReference>
<evidence type="ECO:0000256" key="2">
    <source>
        <dbReference type="ARBA" id="ARBA00012438"/>
    </source>
</evidence>
<dbReference type="STRING" id="568860.SAMN05421811_122172"/>
<gene>
    <name evidence="12" type="ORF">SAMN05421811_122172</name>
</gene>
<dbReference type="GO" id="GO:0000155">
    <property type="term" value="F:phosphorelay sensor kinase activity"/>
    <property type="evidence" value="ECO:0007669"/>
    <property type="project" value="InterPro"/>
</dbReference>
<dbReference type="Gene3D" id="3.30.565.10">
    <property type="entry name" value="Histidine kinase-like ATPase, C-terminal domain"/>
    <property type="match status" value="1"/>
</dbReference>
<dbReference type="Gene3D" id="1.20.5.1930">
    <property type="match status" value="1"/>
</dbReference>
<dbReference type="EC" id="2.7.13.3" evidence="2"/>
<dbReference type="PANTHER" id="PTHR24421:SF10">
    <property type="entry name" value="NITRATE_NITRITE SENSOR PROTEIN NARQ"/>
    <property type="match status" value="1"/>
</dbReference>
<feature type="domain" description="Signal transduction histidine kinase subgroup 3 dimerisation and phosphoacceptor" evidence="11">
    <location>
        <begin position="170"/>
        <end position="235"/>
    </location>
</feature>
<evidence type="ECO:0000256" key="8">
    <source>
        <dbReference type="ARBA" id="ARBA00023012"/>
    </source>
</evidence>
<evidence type="ECO:0000256" key="7">
    <source>
        <dbReference type="ARBA" id="ARBA00022840"/>
    </source>
</evidence>
<dbReference type="InterPro" id="IPR003594">
    <property type="entry name" value="HATPase_dom"/>
</dbReference>
<dbReference type="InterPro" id="IPR036890">
    <property type="entry name" value="HATPase_C_sf"/>
</dbReference>
<evidence type="ECO:0000256" key="4">
    <source>
        <dbReference type="ARBA" id="ARBA00022679"/>
    </source>
</evidence>
<dbReference type="GO" id="GO:0046983">
    <property type="term" value="F:protein dimerization activity"/>
    <property type="evidence" value="ECO:0007669"/>
    <property type="project" value="InterPro"/>
</dbReference>
<sequence length="358" mass="36776">MIGRQTGGVSRVRRGLIAAAGVPLNAITGVAVVLAWVPAVRAALVSLQRAWAGAALGRAVPAREPGPRVPAWLAINAVVGPALLMAVAAVVNTVGVIFSLEPAVNGPDVTFTLSLALLTLSALALVTAALMGLAEARLAELLLGGGGPLARRVRELTASRAAAVDARAAELRRIERDLHDGAQARLIAVRMSLGLARSADDPEQARELIEEAWESAGQALTDLRDLVRGIHPPVLADRGLAGAIEAATLTCPVPVATDLVLTGRPEPPVESALYFAAAEALSNVAKHSRATRAWVRLRRTGDGLRLVVGDDGHGGADPAAGTGLRGIAERLSAFDGTLTVQSPPGGPTTLTMELPCAL</sequence>
<dbReference type="Proteomes" id="UP000199361">
    <property type="component" value="Unassembled WGS sequence"/>
</dbReference>
<dbReference type="SUPFAM" id="SSF55874">
    <property type="entry name" value="ATPase domain of HSP90 chaperone/DNA topoisomerase II/histidine kinase"/>
    <property type="match status" value="1"/>
</dbReference>
<accession>A0A1I0LQE4</accession>
<organism evidence="12 13">
    <name type="scientific">Nonomuraea wenchangensis</name>
    <dbReference type="NCBI Taxonomy" id="568860"/>
    <lineage>
        <taxon>Bacteria</taxon>
        <taxon>Bacillati</taxon>
        <taxon>Actinomycetota</taxon>
        <taxon>Actinomycetes</taxon>
        <taxon>Streptosporangiales</taxon>
        <taxon>Streptosporangiaceae</taxon>
        <taxon>Nonomuraea</taxon>
    </lineage>
</organism>
<evidence type="ECO:0000313" key="13">
    <source>
        <dbReference type="Proteomes" id="UP000199361"/>
    </source>
</evidence>
<keyword evidence="9" id="KW-0472">Membrane</keyword>